<gene>
    <name evidence="3" type="ORF">ACFOGJ_09670</name>
</gene>
<reference evidence="4" key="1">
    <citation type="journal article" date="2019" name="Int. J. Syst. Evol. Microbiol.">
        <title>The Global Catalogue of Microorganisms (GCM) 10K type strain sequencing project: providing services to taxonomists for standard genome sequencing and annotation.</title>
        <authorList>
            <consortium name="The Broad Institute Genomics Platform"/>
            <consortium name="The Broad Institute Genome Sequencing Center for Infectious Disease"/>
            <person name="Wu L."/>
            <person name="Ma J."/>
        </authorList>
    </citation>
    <scope>NUCLEOTIDE SEQUENCE [LARGE SCALE GENOMIC DNA]</scope>
    <source>
        <strain evidence="4">KCTC 42964</strain>
    </source>
</reference>
<dbReference type="Proteomes" id="UP001595528">
    <property type="component" value="Unassembled WGS sequence"/>
</dbReference>
<accession>A0ABV7KYL9</accession>
<feature type="domain" description="DUF547" evidence="2">
    <location>
        <begin position="100"/>
        <end position="212"/>
    </location>
</feature>
<dbReference type="InterPro" id="IPR051548">
    <property type="entry name" value="Grx-like_ET"/>
</dbReference>
<dbReference type="PANTHER" id="PTHR34386:SF1">
    <property type="entry name" value="GLUTAREDOXIN-LIKE PROTEIN NRDH"/>
    <property type="match status" value="1"/>
</dbReference>
<evidence type="ECO:0000313" key="3">
    <source>
        <dbReference type="EMBL" id="MFC3227498.1"/>
    </source>
</evidence>
<dbReference type="RefSeq" id="WP_379899689.1">
    <property type="nucleotide sequence ID" value="NZ_JBHRTR010000023.1"/>
</dbReference>
<keyword evidence="4" id="KW-1185">Reference proteome</keyword>
<feature type="chain" id="PRO_5047263584" evidence="1">
    <location>
        <begin position="24"/>
        <end position="284"/>
    </location>
</feature>
<dbReference type="Pfam" id="PF04784">
    <property type="entry name" value="DUF547"/>
    <property type="match status" value="1"/>
</dbReference>
<feature type="signal peptide" evidence="1">
    <location>
        <begin position="1"/>
        <end position="23"/>
    </location>
</feature>
<dbReference type="PROSITE" id="PS51257">
    <property type="entry name" value="PROKAR_LIPOPROTEIN"/>
    <property type="match status" value="1"/>
</dbReference>
<comment type="caution">
    <text evidence="3">The sequence shown here is derived from an EMBL/GenBank/DDBJ whole genome shotgun (WGS) entry which is preliminary data.</text>
</comment>
<proteinExistence type="predicted"/>
<dbReference type="InterPro" id="IPR006869">
    <property type="entry name" value="DUF547"/>
</dbReference>
<name>A0ABV7KYL9_9PROT</name>
<dbReference type="EMBL" id="JBHRTR010000023">
    <property type="protein sequence ID" value="MFC3227498.1"/>
    <property type="molecule type" value="Genomic_DNA"/>
</dbReference>
<keyword evidence="1" id="KW-0732">Signal</keyword>
<evidence type="ECO:0000256" key="1">
    <source>
        <dbReference type="SAM" id="SignalP"/>
    </source>
</evidence>
<sequence>MNAGRFRQLLAALLLALSTAACAAIERAAIPAPHPLGPDWGASAAPPGRVLDHDAWEGFLAGYLTTGTDGVTRIDYAAVTAPDRAALQAYLDRLQAVPPASLTRPQQLAYWINLYNAATVALVLAHYPVASIRDIDDGLLSFGPWDREVVAVAGRPLSLNDIEHRILRPFFDEPRIHYALNCAAIGCPNLRPQAWRAEGLDTALDAAERAYVNDPRGVTVGPEGRLTLSKIWLWFRKDFGPDEAAVLDRLAARARPGLAAAIRMRGRVDGYDYDWSLNDSGSGS</sequence>
<protein>
    <submittedName>
        <fullName evidence="3">DUF547 domain-containing protein</fullName>
    </submittedName>
</protein>
<organism evidence="3 4">
    <name type="scientific">Marinibaculum pumilum</name>
    <dbReference type="NCBI Taxonomy" id="1766165"/>
    <lineage>
        <taxon>Bacteria</taxon>
        <taxon>Pseudomonadati</taxon>
        <taxon>Pseudomonadota</taxon>
        <taxon>Alphaproteobacteria</taxon>
        <taxon>Rhodospirillales</taxon>
        <taxon>Rhodospirillaceae</taxon>
        <taxon>Marinibaculum</taxon>
    </lineage>
</organism>
<evidence type="ECO:0000259" key="2">
    <source>
        <dbReference type="Pfam" id="PF04784"/>
    </source>
</evidence>
<evidence type="ECO:0000313" key="4">
    <source>
        <dbReference type="Proteomes" id="UP001595528"/>
    </source>
</evidence>
<dbReference type="PANTHER" id="PTHR34386">
    <property type="entry name" value="GLUTAREDOXIN"/>
    <property type="match status" value="1"/>
</dbReference>